<feature type="region of interest" description="Disordered" evidence="1">
    <location>
        <begin position="345"/>
        <end position="374"/>
    </location>
</feature>
<gene>
    <name evidence="2" type="ORF">RDB_LOCUS103407</name>
</gene>
<accession>A0A8H3CP38</accession>
<protein>
    <submittedName>
        <fullName evidence="2">Uncharacterized protein</fullName>
    </submittedName>
</protein>
<comment type="caution">
    <text evidence="2">The sequence shown here is derived from an EMBL/GenBank/DDBJ whole genome shotgun (WGS) entry which is preliminary data.</text>
</comment>
<evidence type="ECO:0000313" key="3">
    <source>
        <dbReference type="Proteomes" id="UP000663853"/>
    </source>
</evidence>
<organism evidence="2 3">
    <name type="scientific">Rhizoctonia solani</name>
    <dbReference type="NCBI Taxonomy" id="456999"/>
    <lineage>
        <taxon>Eukaryota</taxon>
        <taxon>Fungi</taxon>
        <taxon>Dikarya</taxon>
        <taxon>Basidiomycota</taxon>
        <taxon>Agaricomycotina</taxon>
        <taxon>Agaricomycetes</taxon>
        <taxon>Cantharellales</taxon>
        <taxon>Ceratobasidiaceae</taxon>
        <taxon>Rhizoctonia</taxon>
    </lineage>
</organism>
<proteinExistence type="predicted"/>
<dbReference type="Proteomes" id="UP000663853">
    <property type="component" value="Unassembled WGS sequence"/>
</dbReference>
<evidence type="ECO:0000313" key="2">
    <source>
        <dbReference type="EMBL" id="CAE6492896.1"/>
    </source>
</evidence>
<feature type="compositionally biased region" description="Polar residues" evidence="1">
    <location>
        <begin position="347"/>
        <end position="361"/>
    </location>
</feature>
<name>A0A8H3CP38_9AGAM</name>
<sequence>MALFPFARQSSTHAPGSSYFVSNAMIKGMRHALGLEDPVRIEFDGLGKASVDLSSWCRRNSRIYVKSMQLRKESKAPFFHEYIAFRLEDDRYYRIDRRQLPNEGTPLDCTEDAGVEAYETIEQITDMDSAVYSPSDCLIQLDFEKNFRLEFLIDICREISLHVLAQVYTVQRYNCYFYAQTILLCILCKQSDWYENYIWELEKGGSEDELTSRMPLAKIRDNSGITIRVLDKQPSHLTPASGTTGCKPDMLPSTESNANWRVPLRMIRPRRNGSQSNTMKETDIGELQEYLSDMIRAHSLRVEQYKFLLKCAACDVEWDIKKAMNDIWGKKWLLLGQIEDMYPTLAQPVTSDPDSTNQPSEQKGGMKDESGSSKIGMRYDSWLKRRGAVIRRAMTTH</sequence>
<reference evidence="2" key="1">
    <citation type="submission" date="2021-01" db="EMBL/GenBank/DDBJ databases">
        <authorList>
            <person name="Kaushik A."/>
        </authorList>
    </citation>
    <scope>NUCLEOTIDE SEQUENCE</scope>
    <source>
        <strain evidence="2">AG6-10EEA</strain>
    </source>
</reference>
<evidence type="ECO:0000256" key="1">
    <source>
        <dbReference type="SAM" id="MobiDB-lite"/>
    </source>
</evidence>
<dbReference type="AlphaFoldDB" id="A0A8H3CP38"/>
<dbReference type="EMBL" id="CAJMXA010003269">
    <property type="protein sequence ID" value="CAE6492896.1"/>
    <property type="molecule type" value="Genomic_DNA"/>
</dbReference>